<keyword evidence="1" id="KW-0812">Transmembrane</keyword>
<gene>
    <name evidence="3" type="ORF">SAMN05421747_10952</name>
</gene>
<dbReference type="STRING" id="623281.SAMN05421747_10952"/>
<dbReference type="OrthoDB" id="129082at2"/>
<reference evidence="4" key="1">
    <citation type="submission" date="2016-10" db="EMBL/GenBank/DDBJ databases">
        <authorList>
            <person name="Varghese N."/>
            <person name="Submissions S."/>
        </authorList>
    </citation>
    <scope>NUCLEOTIDE SEQUENCE [LARGE SCALE GENOMIC DNA]</scope>
    <source>
        <strain evidence="4">DSM 22900</strain>
    </source>
</reference>
<dbReference type="AlphaFoldDB" id="A0A1I1IG82"/>
<dbReference type="Proteomes" id="UP000199577">
    <property type="component" value="Unassembled WGS sequence"/>
</dbReference>
<proteinExistence type="predicted"/>
<dbReference type="InterPro" id="IPR005530">
    <property type="entry name" value="SPW"/>
</dbReference>
<feature type="transmembrane region" description="Helical" evidence="1">
    <location>
        <begin position="95"/>
        <end position="113"/>
    </location>
</feature>
<evidence type="ECO:0000313" key="3">
    <source>
        <dbReference type="EMBL" id="SFC35297.1"/>
    </source>
</evidence>
<dbReference type="Pfam" id="PF03779">
    <property type="entry name" value="SPW"/>
    <property type="match status" value="1"/>
</dbReference>
<keyword evidence="4" id="KW-1185">Reference proteome</keyword>
<feature type="transmembrane region" description="Helical" evidence="1">
    <location>
        <begin position="71"/>
        <end position="89"/>
    </location>
</feature>
<dbReference type="RefSeq" id="WP_090973627.1">
    <property type="nucleotide sequence ID" value="NZ_FOLL01000009.1"/>
</dbReference>
<evidence type="ECO:0000259" key="2">
    <source>
        <dbReference type="Pfam" id="PF03779"/>
    </source>
</evidence>
<protein>
    <submittedName>
        <fullName evidence="3">SPW repeat-containing protein</fullName>
    </submittedName>
</protein>
<accession>A0A1I1IG82</accession>
<feature type="transmembrane region" description="Helical" evidence="1">
    <location>
        <begin position="40"/>
        <end position="59"/>
    </location>
</feature>
<keyword evidence="1" id="KW-1133">Transmembrane helix</keyword>
<feature type="transmembrane region" description="Helical" evidence="1">
    <location>
        <begin position="12"/>
        <end position="34"/>
    </location>
</feature>
<feature type="domain" description="SPW repeat-containing integral membrane" evidence="2">
    <location>
        <begin position="11"/>
        <end position="109"/>
    </location>
</feature>
<evidence type="ECO:0000313" key="4">
    <source>
        <dbReference type="Proteomes" id="UP000199577"/>
    </source>
</evidence>
<dbReference type="EMBL" id="FOLL01000009">
    <property type="protein sequence ID" value="SFC35297.1"/>
    <property type="molecule type" value="Genomic_DNA"/>
</dbReference>
<organism evidence="3 4">
    <name type="scientific">Parapedobacter composti</name>
    <dbReference type="NCBI Taxonomy" id="623281"/>
    <lineage>
        <taxon>Bacteria</taxon>
        <taxon>Pseudomonadati</taxon>
        <taxon>Bacteroidota</taxon>
        <taxon>Sphingobacteriia</taxon>
        <taxon>Sphingobacteriales</taxon>
        <taxon>Sphingobacteriaceae</taxon>
        <taxon>Parapedobacter</taxon>
    </lineage>
</organism>
<name>A0A1I1IG82_9SPHI</name>
<keyword evidence="1" id="KW-0472">Membrane</keyword>
<sequence>MTIRIISRPLHAVLDYVSGAVMLASPWILGFTGVDAARNVMIGLGATVLAMSMLTNYEGGIFKKIAMSTHLWGDLFIGIFLAAAPWLLFFDNEVYIPHLVIGLFSITASLLTVNTSQVKRHRSIDFVEGNLW</sequence>
<evidence type="ECO:0000256" key="1">
    <source>
        <dbReference type="SAM" id="Phobius"/>
    </source>
</evidence>